<dbReference type="AlphaFoldDB" id="A0A6H5GX53"/>
<evidence type="ECO:0000313" key="1">
    <source>
        <dbReference type="EMBL" id="CAB0007787.1"/>
    </source>
</evidence>
<dbReference type="Proteomes" id="UP000479000">
    <property type="component" value="Unassembled WGS sequence"/>
</dbReference>
<protein>
    <submittedName>
        <fullName evidence="1">Uncharacterized protein</fullName>
    </submittedName>
</protein>
<gene>
    <name evidence="1" type="ORF">NTEN_LOCUS13042</name>
</gene>
<organism evidence="1 2">
    <name type="scientific">Nesidiocoris tenuis</name>
    <dbReference type="NCBI Taxonomy" id="355587"/>
    <lineage>
        <taxon>Eukaryota</taxon>
        <taxon>Metazoa</taxon>
        <taxon>Ecdysozoa</taxon>
        <taxon>Arthropoda</taxon>
        <taxon>Hexapoda</taxon>
        <taxon>Insecta</taxon>
        <taxon>Pterygota</taxon>
        <taxon>Neoptera</taxon>
        <taxon>Paraneoptera</taxon>
        <taxon>Hemiptera</taxon>
        <taxon>Heteroptera</taxon>
        <taxon>Panheteroptera</taxon>
        <taxon>Cimicomorpha</taxon>
        <taxon>Miridae</taxon>
        <taxon>Dicyphina</taxon>
        <taxon>Nesidiocoris</taxon>
    </lineage>
</organism>
<keyword evidence="2" id="KW-1185">Reference proteome</keyword>
<feature type="non-terminal residue" evidence="1">
    <location>
        <position position="91"/>
    </location>
</feature>
<name>A0A6H5GX53_9HEMI</name>
<evidence type="ECO:0000313" key="2">
    <source>
        <dbReference type="Proteomes" id="UP000479000"/>
    </source>
</evidence>
<sequence>MKYLIGIFSTREGLAGFNLLQCKAGSFRWHLCIFALRVGRLWSRQPDVCGVDRSGHHPLVCALVTLGVQLEQRAHRFQIHSSEHLKQKKRH</sequence>
<dbReference type="EMBL" id="CADCXU010019517">
    <property type="protein sequence ID" value="CAB0007787.1"/>
    <property type="molecule type" value="Genomic_DNA"/>
</dbReference>
<reference evidence="1 2" key="1">
    <citation type="submission" date="2020-02" db="EMBL/GenBank/DDBJ databases">
        <authorList>
            <person name="Ferguson B K."/>
        </authorList>
    </citation>
    <scope>NUCLEOTIDE SEQUENCE [LARGE SCALE GENOMIC DNA]</scope>
</reference>
<accession>A0A6H5GX53</accession>
<proteinExistence type="predicted"/>